<evidence type="ECO:0000313" key="3">
    <source>
        <dbReference type="Proteomes" id="UP000069443"/>
    </source>
</evidence>
<keyword evidence="3" id="KW-1185">Reference proteome</keyword>
<dbReference type="Proteomes" id="UP000069443">
    <property type="component" value="Unassembled WGS sequence"/>
</dbReference>
<evidence type="ECO:0000259" key="1">
    <source>
        <dbReference type="Pfam" id="PF13577"/>
    </source>
</evidence>
<evidence type="ECO:0000313" key="2">
    <source>
        <dbReference type="EMBL" id="GAS93844.1"/>
    </source>
</evidence>
<dbReference type="InterPro" id="IPR032710">
    <property type="entry name" value="NTF2-like_dom_sf"/>
</dbReference>
<dbReference type="CDD" id="cd00531">
    <property type="entry name" value="NTF2_like"/>
    <property type="match status" value="1"/>
</dbReference>
<comment type="caution">
    <text evidence="2">The sequence shown here is derived from an EMBL/GenBank/DDBJ whole genome shotgun (WGS) entry which is preliminary data.</text>
</comment>
<gene>
    <name evidence="2" type="ORF">RMCC_0810</name>
</gene>
<dbReference type="EMBL" id="BCSY01000028">
    <property type="protein sequence ID" value="GAS93844.1"/>
    <property type="molecule type" value="Genomic_DNA"/>
</dbReference>
<reference evidence="3" key="2">
    <citation type="submission" date="2016-02" db="EMBL/GenBank/DDBJ databases">
        <title>Draft genome sequence of five rapidly growing Mycobacterium species.</title>
        <authorList>
            <person name="Katahira K."/>
            <person name="Gotou Y."/>
            <person name="Iida K."/>
            <person name="Ogura Y."/>
            <person name="Hayashi T."/>
        </authorList>
    </citation>
    <scope>NUCLEOTIDE SEQUENCE [LARGE SCALE GENOMIC DNA]</scope>
    <source>
        <strain evidence="3">JCM15298</strain>
    </source>
</reference>
<dbReference type="AlphaFoldDB" id="A0A117I8V4"/>
<organism evidence="2 3">
    <name type="scientific">Mycolicibacterium canariasense</name>
    <name type="common">Mycobacterium canariasense</name>
    <dbReference type="NCBI Taxonomy" id="228230"/>
    <lineage>
        <taxon>Bacteria</taxon>
        <taxon>Bacillati</taxon>
        <taxon>Actinomycetota</taxon>
        <taxon>Actinomycetes</taxon>
        <taxon>Mycobacteriales</taxon>
        <taxon>Mycobacteriaceae</taxon>
        <taxon>Mycolicibacterium</taxon>
    </lineage>
</organism>
<dbReference type="Gene3D" id="3.10.450.50">
    <property type="match status" value="1"/>
</dbReference>
<name>A0A117I8V4_MYCCR</name>
<reference evidence="3" key="1">
    <citation type="journal article" date="2016" name="Genome Announc.">
        <title>Draft Genome Sequences of Five Rapidly Growing Mycobacterium Species, M. thermoresistibile, M. fortuitum subsp. acetamidolyticum, M. canariasense, M. brisbanense, and M. novocastrense.</title>
        <authorList>
            <person name="Katahira K."/>
            <person name="Ogura Y."/>
            <person name="Gotoh Y."/>
            <person name="Hayashi T."/>
        </authorList>
    </citation>
    <scope>NUCLEOTIDE SEQUENCE [LARGE SCALE GENOMIC DNA]</scope>
    <source>
        <strain evidence="3">JCM15298</strain>
    </source>
</reference>
<dbReference type="InterPro" id="IPR037401">
    <property type="entry name" value="SnoaL-like"/>
</dbReference>
<accession>A0A117I8V4</accession>
<dbReference type="RefSeq" id="WP_062655190.1">
    <property type="nucleotide sequence ID" value="NZ_BCSY01000028.1"/>
</dbReference>
<dbReference type="Pfam" id="PF13577">
    <property type="entry name" value="SnoaL_4"/>
    <property type="match status" value="1"/>
</dbReference>
<sequence>MIDPATRTAIEELIVDFAWRIDHQQGHGVEELFHDDGEYVLFGYPVQGRAAIKALYAHRRSSGARTSRHLFSNVHITAADDATIHAVSVLTLHAADGLPPLPLPALMIADYDDVISRGPDGRWRFARRTTTVLFQATDS</sequence>
<dbReference type="STRING" id="228230.RMCC_0810"/>
<feature type="domain" description="SnoaL-like" evidence="1">
    <location>
        <begin position="6"/>
        <end position="129"/>
    </location>
</feature>
<proteinExistence type="predicted"/>
<dbReference type="OrthoDB" id="1492465at2"/>
<dbReference type="SUPFAM" id="SSF54427">
    <property type="entry name" value="NTF2-like"/>
    <property type="match status" value="1"/>
</dbReference>
<protein>
    <recommendedName>
        <fullName evidence="1">SnoaL-like domain-containing protein</fullName>
    </recommendedName>
</protein>